<dbReference type="AlphaFoldDB" id="A0A512NKG4"/>
<evidence type="ECO:0000313" key="4">
    <source>
        <dbReference type="Proteomes" id="UP000321058"/>
    </source>
</evidence>
<protein>
    <recommendedName>
        <fullName evidence="5">Terpene utilization protein AtuA</fullName>
    </recommendedName>
</protein>
<dbReference type="EMBL" id="BKAJ01000131">
    <property type="protein sequence ID" value="GEP59440.1"/>
    <property type="molecule type" value="Genomic_DNA"/>
</dbReference>
<evidence type="ECO:0000259" key="1">
    <source>
        <dbReference type="Pfam" id="PF07287"/>
    </source>
</evidence>
<evidence type="ECO:0000259" key="2">
    <source>
        <dbReference type="Pfam" id="PF23544"/>
    </source>
</evidence>
<organism evidence="3 4">
    <name type="scientific">Reyranella soli</name>
    <dbReference type="NCBI Taxonomy" id="1230389"/>
    <lineage>
        <taxon>Bacteria</taxon>
        <taxon>Pseudomonadati</taxon>
        <taxon>Pseudomonadota</taxon>
        <taxon>Alphaproteobacteria</taxon>
        <taxon>Hyphomicrobiales</taxon>
        <taxon>Reyranellaceae</taxon>
        <taxon>Reyranella</taxon>
    </lineage>
</organism>
<dbReference type="Proteomes" id="UP000321058">
    <property type="component" value="Unassembled WGS sequence"/>
</dbReference>
<gene>
    <name evidence="3" type="primary">atuA</name>
    <name evidence="3" type="ORF">RSO01_66060</name>
</gene>
<dbReference type="InterPro" id="IPR056362">
    <property type="entry name" value="AtuA-like_ferredoxin_dom"/>
</dbReference>
<dbReference type="Pfam" id="PF23544">
    <property type="entry name" value="AtuA_ferredoxin"/>
    <property type="match status" value="1"/>
</dbReference>
<keyword evidence="4" id="KW-1185">Reference proteome</keyword>
<dbReference type="InterPro" id="IPR010839">
    <property type="entry name" value="AtuA_N"/>
</dbReference>
<accession>A0A512NKG4</accession>
<feature type="domain" description="Acyclic terpene utilisation N-terminal" evidence="1">
    <location>
        <begin position="9"/>
        <end position="452"/>
    </location>
</feature>
<proteinExistence type="predicted"/>
<dbReference type="Pfam" id="PF07287">
    <property type="entry name" value="AtuA"/>
    <property type="match status" value="1"/>
</dbReference>
<sequence length="608" mass="64618">MAQNSSKTVCIGCHSGFWGDTETAAVQLVRHGKVDYLVSDYLAEVTMSIMAAQKMRNPQLGYATDFVQVVMAPLAREIAEKKIKVITNAGGVNPQACRDAVLKACEAAGVKLKVAVVLGDDLLPRIDELRGLDIREMDTGAELPGKVVSMNAYLGGFPIARALSEGADVVITGRCVDSAVTLGALIHAFDWTMDDHDRLAAGTLCGHIIECGAQCNGGNFTDWRLVPDYDEMGFPVAEVSADGSFVLGKPDGTGGLITTATVAEQMLYEIGDPRAYMVPDVVCDFTQATYSQVGKDRVRVSGAKGRPPTDTYKVSTTWPDGYKLSTIFMLGGREAVAKGQASADAIIKKTRRMFREKNMGDYRDLSIEIIGGEATYGPHARTQDSREVVVKIAAKHDQKEALGLLGREIAPMATGGVVGMTGSFGAGRASPSPVIRMFSCLVPKALVPVTIEMDGSSITMERAAKSGGFTTADLPVEAPAAPALPTTGPNAATATVPLVALAYGRSGDKGDNANIGIFARRPEYEPILDAEVTEEAVAKYFAHRIQGKVTRWRLPGIHGFNFLLRQALGGGGMASLKADPLAKAFAQMLLDMPVRVPASLADARDTSR</sequence>
<dbReference type="RefSeq" id="WP_147154820.1">
    <property type="nucleotide sequence ID" value="NZ_BKAJ01000131.1"/>
</dbReference>
<dbReference type="PANTHER" id="PTHR47708:SF2">
    <property type="entry name" value="SI:CH73-132F6.5"/>
    <property type="match status" value="1"/>
</dbReference>
<feature type="domain" description="AtuA-like ferredoxin-fold" evidence="2">
    <location>
        <begin position="496"/>
        <end position="594"/>
    </location>
</feature>
<evidence type="ECO:0000313" key="3">
    <source>
        <dbReference type="EMBL" id="GEP59440.1"/>
    </source>
</evidence>
<comment type="caution">
    <text evidence="3">The sequence shown here is derived from an EMBL/GenBank/DDBJ whole genome shotgun (WGS) entry which is preliminary data.</text>
</comment>
<evidence type="ECO:0008006" key="5">
    <source>
        <dbReference type="Google" id="ProtNLM"/>
    </source>
</evidence>
<dbReference type="OrthoDB" id="9763456at2"/>
<name>A0A512NKG4_9HYPH</name>
<reference evidence="3 4" key="1">
    <citation type="submission" date="2019-07" db="EMBL/GenBank/DDBJ databases">
        <title>Whole genome shotgun sequence of Reyranella soli NBRC 108950.</title>
        <authorList>
            <person name="Hosoyama A."/>
            <person name="Uohara A."/>
            <person name="Ohji S."/>
            <person name="Ichikawa N."/>
        </authorList>
    </citation>
    <scope>NUCLEOTIDE SEQUENCE [LARGE SCALE GENOMIC DNA]</scope>
    <source>
        <strain evidence="3 4">NBRC 108950</strain>
    </source>
</reference>
<dbReference type="PANTHER" id="PTHR47708">
    <property type="match status" value="1"/>
</dbReference>